<dbReference type="AlphaFoldDB" id="A0A3B1CF32"/>
<dbReference type="EMBL" id="UOGH01000105">
    <property type="protein sequence ID" value="VAX29086.1"/>
    <property type="molecule type" value="Genomic_DNA"/>
</dbReference>
<accession>A0A3B1CF32</accession>
<reference evidence="1" key="1">
    <citation type="submission" date="2018-06" db="EMBL/GenBank/DDBJ databases">
        <authorList>
            <person name="Zhirakovskaya E."/>
        </authorList>
    </citation>
    <scope>NUCLEOTIDE SEQUENCE</scope>
</reference>
<organism evidence="1">
    <name type="scientific">hydrothermal vent metagenome</name>
    <dbReference type="NCBI Taxonomy" id="652676"/>
    <lineage>
        <taxon>unclassified sequences</taxon>
        <taxon>metagenomes</taxon>
        <taxon>ecological metagenomes</taxon>
    </lineage>
</organism>
<name>A0A3B1CF32_9ZZZZ</name>
<protein>
    <recommendedName>
        <fullName evidence="2">General secretion pathway protein J</fullName>
    </recommendedName>
</protein>
<gene>
    <name evidence="1" type="ORF">MNBD_NITROSPIRAE02-352</name>
</gene>
<proteinExistence type="predicted"/>
<sequence>MTLLEVLVALALSALVLAGLYSSMNTVFATDRALDDRLRGVMSYVRLSNLFQADMRTMIGLPSMQNTIFGTEISFKSTHSLYSDSSFPVMVTYFVDKVDGEKYLYREESEEKKGINLRIRLLEKVGELKFLSPSEEGWKEQFVGKDVVRMEYVYGDKKWIITGGRLL</sequence>
<evidence type="ECO:0008006" key="2">
    <source>
        <dbReference type="Google" id="ProtNLM"/>
    </source>
</evidence>
<evidence type="ECO:0000313" key="1">
    <source>
        <dbReference type="EMBL" id="VAX29086.1"/>
    </source>
</evidence>